<evidence type="ECO:0000259" key="8">
    <source>
        <dbReference type="SMART" id="SM00813"/>
    </source>
</evidence>
<dbReference type="GO" id="GO:0046556">
    <property type="term" value="F:alpha-L-arabinofuranosidase activity"/>
    <property type="evidence" value="ECO:0007669"/>
    <property type="project" value="UniProtKB-EC"/>
</dbReference>
<comment type="similarity">
    <text evidence="2">Belongs to the glycosyl hydrolase 51 family.</text>
</comment>
<dbReference type="InterPro" id="IPR055235">
    <property type="entry name" value="ASD1_cat"/>
</dbReference>
<comment type="catalytic activity">
    <reaction evidence="1">
        <text>Hydrolysis of terminal non-reducing alpha-L-arabinofuranoside residues in alpha-L-arabinosides.</text>
        <dbReference type="EC" id="3.2.1.55"/>
    </reaction>
</comment>
<evidence type="ECO:0000256" key="3">
    <source>
        <dbReference type="ARBA" id="ARBA00011165"/>
    </source>
</evidence>
<evidence type="ECO:0000256" key="6">
    <source>
        <dbReference type="ARBA" id="ARBA00023277"/>
    </source>
</evidence>
<gene>
    <name evidence="9" type="ORF">B4O97_13535</name>
</gene>
<dbReference type="EMBL" id="MWQY01000015">
    <property type="protein sequence ID" value="ORC34101.1"/>
    <property type="molecule type" value="Genomic_DNA"/>
</dbReference>
<keyword evidence="10" id="KW-1185">Reference proteome</keyword>
<dbReference type="InterPro" id="IPR010720">
    <property type="entry name" value="Alpha-L-AF_C"/>
</dbReference>
<dbReference type="SMART" id="SM00813">
    <property type="entry name" value="Alpha-L-AF_C"/>
    <property type="match status" value="1"/>
</dbReference>
<dbReference type="GO" id="GO:0000272">
    <property type="term" value="P:polysaccharide catabolic process"/>
    <property type="evidence" value="ECO:0007669"/>
    <property type="project" value="TreeGrafter"/>
</dbReference>
<dbReference type="Pfam" id="PF22848">
    <property type="entry name" value="ASD1_dom"/>
    <property type="match status" value="1"/>
</dbReference>
<dbReference type="Gene3D" id="2.60.40.1180">
    <property type="entry name" value="Golgi alpha-mannosidase II"/>
    <property type="match status" value="1"/>
</dbReference>
<evidence type="ECO:0000313" key="9">
    <source>
        <dbReference type="EMBL" id="ORC34101.1"/>
    </source>
</evidence>
<feature type="domain" description="Alpha-L-arabinofuranosidase C-terminal" evidence="8">
    <location>
        <begin position="300"/>
        <end position="490"/>
    </location>
</feature>
<evidence type="ECO:0000256" key="5">
    <source>
        <dbReference type="ARBA" id="ARBA00022801"/>
    </source>
</evidence>
<dbReference type="EC" id="3.2.1.55" evidence="4"/>
<dbReference type="OrthoDB" id="9758333at2"/>
<protein>
    <recommendedName>
        <fullName evidence="4">non-reducing end alpha-L-arabinofuranosidase</fullName>
        <ecNumber evidence="4">3.2.1.55</ecNumber>
    </recommendedName>
</protein>
<evidence type="ECO:0000256" key="2">
    <source>
        <dbReference type="ARBA" id="ARBA00007186"/>
    </source>
</evidence>
<sequence length="498" mass="57093">MLNKIIVQTESGDHKIDKNIYGHFAEHLGRCIYDGIWVGEKSSIPNIRGMRKDVVEALKGIKAPVLRWPGGCFADEYHWKDGVGSREERRPMVNSNWGGVVEDNQFGTHEFFDLCEQIGAEPYICGNVGSGTIHEMQEWIEYMNWPDSTPMSEMRIRNGRKEPFNIKYFGIGNENWGCGGKMTPEYYASVYKRYNTFVRDYNGQKIFRIACGPRNDDYHWTDVMMRDARCCMDGLALHYYSRMFSSGESTTEERGSATDFPEDEWALILRKAHNTEELVHRHSAIMDRYDPEKRVALIVDEWGTWFEVEPGTHPRFLYQQNTMRDALVASISLNIFNEYSDRVRMANIAQTVNVLQAMVLTDGPRMLLTPTYHVFDMYKGHQDATSLPVYTESEQYSYGEYSMDKVSASASRADDGSILVTMNNLDTKKPAEIRTVLRGTRIKNVSGRILSSSSMHLHNTFDEPDRLSPQNFAEFKAESDELKLTVPPMSVVALRIES</sequence>
<reference evidence="9 10" key="1">
    <citation type="submission" date="2017-03" db="EMBL/GenBank/DDBJ databases">
        <title>Draft Genome sequence of Marispirochaeta sp. strain JC444.</title>
        <authorList>
            <person name="Shivani Y."/>
            <person name="Subhash Y."/>
            <person name="Sasikala C."/>
            <person name="Ramana C."/>
        </authorList>
    </citation>
    <scope>NUCLEOTIDE SEQUENCE [LARGE SCALE GENOMIC DNA]</scope>
    <source>
        <strain evidence="9 10">JC444</strain>
    </source>
</reference>
<keyword evidence="5" id="KW-0378">Hydrolase</keyword>
<evidence type="ECO:0000256" key="7">
    <source>
        <dbReference type="ARBA" id="ARBA00023295"/>
    </source>
</evidence>
<dbReference type="SUPFAM" id="SSF51445">
    <property type="entry name" value="(Trans)glycosidases"/>
    <property type="match status" value="1"/>
</dbReference>
<evidence type="ECO:0000256" key="4">
    <source>
        <dbReference type="ARBA" id="ARBA00012670"/>
    </source>
</evidence>
<keyword evidence="7" id="KW-0326">Glycosidase</keyword>
<proteinExistence type="inferred from homology"/>
<dbReference type="RefSeq" id="WP_083051601.1">
    <property type="nucleotide sequence ID" value="NZ_MWQY01000015.1"/>
</dbReference>
<dbReference type="PANTHER" id="PTHR43576">
    <property type="entry name" value="ALPHA-L-ARABINOFURANOSIDASE C-RELATED"/>
    <property type="match status" value="1"/>
</dbReference>
<comment type="caution">
    <text evidence="9">The sequence shown here is derived from an EMBL/GenBank/DDBJ whole genome shotgun (WGS) entry which is preliminary data.</text>
</comment>
<dbReference type="Gene3D" id="3.20.20.80">
    <property type="entry name" value="Glycosidases"/>
    <property type="match status" value="1"/>
</dbReference>
<keyword evidence="6" id="KW-0119">Carbohydrate metabolism</keyword>
<dbReference type="InterPro" id="IPR017853">
    <property type="entry name" value="GH"/>
</dbReference>
<dbReference type="STRING" id="1963862.B4O97_13535"/>
<organism evidence="9 10">
    <name type="scientific">Marispirochaeta aestuarii</name>
    <dbReference type="NCBI Taxonomy" id="1963862"/>
    <lineage>
        <taxon>Bacteria</taxon>
        <taxon>Pseudomonadati</taxon>
        <taxon>Spirochaetota</taxon>
        <taxon>Spirochaetia</taxon>
        <taxon>Spirochaetales</taxon>
        <taxon>Spirochaetaceae</taxon>
        <taxon>Marispirochaeta</taxon>
    </lineage>
</organism>
<dbReference type="AlphaFoldDB" id="A0A1Y1RVL9"/>
<dbReference type="Pfam" id="PF06964">
    <property type="entry name" value="Alpha-L-AF_C"/>
    <property type="match status" value="1"/>
</dbReference>
<dbReference type="InterPro" id="IPR013780">
    <property type="entry name" value="Glyco_hydro_b"/>
</dbReference>
<evidence type="ECO:0000313" key="10">
    <source>
        <dbReference type="Proteomes" id="UP000192343"/>
    </source>
</evidence>
<evidence type="ECO:0000256" key="1">
    <source>
        <dbReference type="ARBA" id="ARBA00001462"/>
    </source>
</evidence>
<accession>A0A1Y1RVL9</accession>
<dbReference type="PANTHER" id="PTHR43576:SF2">
    <property type="entry name" value="INTRACELLULAR EXO-ALPHA-L-ARABINOFURANOSIDASE 2"/>
    <property type="match status" value="1"/>
</dbReference>
<name>A0A1Y1RVL9_9SPIO</name>
<dbReference type="Proteomes" id="UP000192343">
    <property type="component" value="Unassembled WGS sequence"/>
</dbReference>
<dbReference type="SUPFAM" id="SSF51011">
    <property type="entry name" value="Glycosyl hydrolase domain"/>
    <property type="match status" value="1"/>
</dbReference>
<comment type="subunit">
    <text evidence="3">Homohexamer; trimer of dimers.</text>
</comment>
<dbReference type="GO" id="GO:0046373">
    <property type="term" value="P:L-arabinose metabolic process"/>
    <property type="evidence" value="ECO:0007669"/>
    <property type="project" value="InterPro"/>
</dbReference>